<keyword evidence="3" id="KW-1185">Reference proteome</keyword>
<evidence type="ECO:0000313" key="2">
    <source>
        <dbReference type="EMBL" id="KAG2382310.1"/>
    </source>
</evidence>
<dbReference type="GeneID" id="68097967"/>
<dbReference type="AlphaFoldDB" id="A0AA88KK60"/>
<proteinExistence type="predicted"/>
<sequence length="326" mass="37404">MAPKRKQAPEKSTTSSNTKKVKNQMNDDEEKQTSKDLSWFEKLNHDEFYSMVQFMDASSFRTLPLISKHVQGMFADCLNRMVDYGEFEELMRAKRVDPRISMYLLQLDDHGEALNNSNFVKTYKKGRQSLSFEIFFKALNRYPGGNSDQFILKWNLVFEANKKPSLKKGSLYNWDGEIGGHKMGALKTIRGFNDFLKSVMALSFEQPNQKGKYYCTVTDERRDSEEYDTKWSQIQVKAHSGNDLILDFMQQAIYPNDRARSTARKEEEVTPSTAMAKMLQELAAFCGVTTPEQESEKKTISQENGGRALKLGSGYTPLQSFLSKLE</sequence>
<organism evidence="2 3">
    <name type="scientific">Naegleria lovaniensis</name>
    <name type="common">Amoeba</name>
    <dbReference type="NCBI Taxonomy" id="51637"/>
    <lineage>
        <taxon>Eukaryota</taxon>
        <taxon>Discoba</taxon>
        <taxon>Heterolobosea</taxon>
        <taxon>Tetramitia</taxon>
        <taxon>Eutetramitia</taxon>
        <taxon>Vahlkampfiidae</taxon>
        <taxon>Naegleria</taxon>
    </lineage>
</organism>
<reference evidence="2 3" key="1">
    <citation type="journal article" date="2018" name="BMC Genomics">
        <title>The genome of Naegleria lovaniensis, the basis for a comparative approach to unravel pathogenicity factors of the human pathogenic amoeba N. fowleri.</title>
        <authorList>
            <person name="Liechti N."/>
            <person name="Schurch N."/>
            <person name="Bruggmann R."/>
            <person name="Wittwer M."/>
        </authorList>
    </citation>
    <scope>NUCLEOTIDE SEQUENCE [LARGE SCALE GENOMIC DNA]</scope>
    <source>
        <strain evidence="2 3">ATCC 30569</strain>
    </source>
</reference>
<dbReference type="EMBL" id="PYSW02000024">
    <property type="protein sequence ID" value="KAG2382310.1"/>
    <property type="molecule type" value="Genomic_DNA"/>
</dbReference>
<evidence type="ECO:0000256" key="1">
    <source>
        <dbReference type="SAM" id="MobiDB-lite"/>
    </source>
</evidence>
<comment type="caution">
    <text evidence="2">The sequence shown here is derived from an EMBL/GenBank/DDBJ whole genome shotgun (WGS) entry which is preliminary data.</text>
</comment>
<feature type="region of interest" description="Disordered" evidence="1">
    <location>
        <begin position="1"/>
        <end position="33"/>
    </location>
</feature>
<accession>A0AA88KK60</accession>
<evidence type="ECO:0000313" key="3">
    <source>
        <dbReference type="Proteomes" id="UP000816034"/>
    </source>
</evidence>
<protein>
    <submittedName>
        <fullName evidence="2">Uncharacterized protein</fullName>
    </submittedName>
</protein>
<name>A0AA88KK60_NAELO</name>
<dbReference type="RefSeq" id="XP_044547989.1">
    <property type="nucleotide sequence ID" value="XM_044695271.1"/>
</dbReference>
<dbReference type="Proteomes" id="UP000816034">
    <property type="component" value="Unassembled WGS sequence"/>
</dbReference>
<gene>
    <name evidence="2" type="ORF">C9374_005512</name>
</gene>